<feature type="domain" description="Peptidase M14" evidence="5">
    <location>
        <begin position="310"/>
        <end position="577"/>
    </location>
</feature>
<feature type="active site" description="Proton donor/acceptor" evidence="3">
    <location>
        <position position="541"/>
    </location>
</feature>
<dbReference type="InterPro" id="IPR000834">
    <property type="entry name" value="Peptidase_M14"/>
</dbReference>
<feature type="region of interest" description="Disordered" evidence="4">
    <location>
        <begin position="585"/>
        <end position="613"/>
    </location>
</feature>
<reference evidence="6" key="1">
    <citation type="submission" date="2021-09" db="EMBL/GenBank/DDBJ databases">
        <authorList>
            <consortium name="AG Swart"/>
            <person name="Singh M."/>
            <person name="Singh A."/>
            <person name="Seah K."/>
            <person name="Emmerich C."/>
        </authorList>
    </citation>
    <scope>NUCLEOTIDE SEQUENCE</scope>
    <source>
        <strain evidence="6">ATCC30299</strain>
    </source>
</reference>
<sequence length="789" mass="89943">MEEFDIQRSVLFSDEENSEEIGDVEAKLKEEIRDGKFSVNELLPPPNPLLPKTLMPSEPAFQAQKIPFIALEPFYGDEEQAEQGLSADRTAFPAPYPPETSLRSLFESQSIVYLRSKSIYDDSVDAGYFNANLCDIKCLILKKRSLETKGQRLYQNELLQAELPMYYQPADSTDNTLVFESRFECGNLAMAAKIGENEYNLLMSNDINSKGHTQWFFFRVENTKANMRVKFNIVNFAKADSLFNDGMRVLVYSCKYYERYEKGWTRGGEDIQYYPNGILKDPKKTKTYYNLSFTYQFKYTGDSVFFAYSLPYTYTQLQQMLDNYERDPARNKYFARKTLCRTIGGNNCDYLTITNKGTLEEIRNKRGVVLSARVHPGETVGSWMMHGVLDFLTSDDPEASALRDRYVFKVVPMLNPDGVINGNYRCGLVGADLNRRWKNPISVLHPTIFSLKRLIKSMAGNYDIELICDLHGHSRKKNVFIYGCNVPDSPQACKIFPFILSKLSPIFSYQYSRFGVQKSKESTMRVTMFKDLKIPQIYTMESSFCGADFGQYMGMHFTGQILAGIGRDLCRTLIVFGQNQPIIQSPVSKGKRQPMPLAKSRIKKGKLPEKTPKKAENKAMIEPFKLFGVDYDEILNEMMQKEDILHNGEDGEDSSGSDSDPSEDNLEIEELRNLVPLSYSAPTKKKEKNKKKINQPKTFTRRIPKQKCKKCGEEMQPGHQCKVQDAPPPPKKAPIGLRTYYNLAGKRVHDQATQTPLSLYPKAAKGITDEEPNRSTSPHALNASMENNL</sequence>
<evidence type="ECO:0000256" key="3">
    <source>
        <dbReference type="PROSITE-ProRule" id="PRU01379"/>
    </source>
</evidence>
<gene>
    <name evidence="6" type="ORF">BSTOLATCC_MIC15857</name>
</gene>
<dbReference type="Gene3D" id="2.60.40.3120">
    <property type="match status" value="1"/>
</dbReference>
<proteinExistence type="inferred from homology"/>
<dbReference type="InterPro" id="IPR050821">
    <property type="entry name" value="Cytosolic_carboxypeptidase"/>
</dbReference>
<dbReference type="Pfam" id="PF00246">
    <property type="entry name" value="Peptidase_M14"/>
    <property type="match status" value="1"/>
</dbReference>
<organism evidence="6 7">
    <name type="scientific">Blepharisma stoltei</name>
    <dbReference type="NCBI Taxonomy" id="1481888"/>
    <lineage>
        <taxon>Eukaryota</taxon>
        <taxon>Sar</taxon>
        <taxon>Alveolata</taxon>
        <taxon>Ciliophora</taxon>
        <taxon>Postciliodesmatophora</taxon>
        <taxon>Heterotrichea</taxon>
        <taxon>Heterotrichida</taxon>
        <taxon>Blepharismidae</taxon>
        <taxon>Blepharisma</taxon>
    </lineage>
</organism>
<keyword evidence="7" id="KW-1185">Reference proteome</keyword>
<dbReference type="AlphaFoldDB" id="A0AAU9IPL9"/>
<feature type="compositionally biased region" description="Acidic residues" evidence="4">
    <location>
        <begin position="650"/>
        <end position="668"/>
    </location>
</feature>
<evidence type="ECO:0000259" key="5">
    <source>
        <dbReference type="PROSITE" id="PS52035"/>
    </source>
</evidence>
<dbReference type="SUPFAM" id="SSF53187">
    <property type="entry name" value="Zn-dependent exopeptidases"/>
    <property type="match status" value="1"/>
</dbReference>
<feature type="compositionally biased region" description="Polar residues" evidence="4">
    <location>
        <begin position="774"/>
        <end position="789"/>
    </location>
</feature>
<evidence type="ECO:0000256" key="2">
    <source>
        <dbReference type="ARBA" id="ARBA00005988"/>
    </source>
</evidence>
<comment type="caution">
    <text evidence="6">The sequence shown here is derived from an EMBL/GenBank/DDBJ whole genome shotgun (WGS) entry which is preliminary data.</text>
</comment>
<dbReference type="Pfam" id="PF18027">
    <property type="entry name" value="Pepdidase_M14_N"/>
    <property type="match status" value="1"/>
</dbReference>
<evidence type="ECO:0000313" key="6">
    <source>
        <dbReference type="EMBL" id="CAG9316427.1"/>
    </source>
</evidence>
<dbReference type="GO" id="GO:0004181">
    <property type="term" value="F:metallocarboxypeptidase activity"/>
    <property type="evidence" value="ECO:0007669"/>
    <property type="project" value="InterPro"/>
</dbReference>
<dbReference type="PANTHER" id="PTHR12756">
    <property type="entry name" value="CYTOSOLIC CARBOXYPEPTIDASE"/>
    <property type="match status" value="1"/>
</dbReference>
<dbReference type="GO" id="GO:0008270">
    <property type="term" value="F:zinc ion binding"/>
    <property type="evidence" value="ECO:0007669"/>
    <property type="project" value="InterPro"/>
</dbReference>
<evidence type="ECO:0000256" key="4">
    <source>
        <dbReference type="SAM" id="MobiDB-lite"/>
    </source>
</evidence>
<dbReference type="PROSITE" id="PS52035">
    <property type="entry name" value="PEPTIDASE_M14"/>
    <property type="match status" value="1"/>
</dbReference>
<comment type="cofactor">
    <cofactor evidence="1">
        <name>Zn(2+)</name>
        <dbReference type="ChEBI" id="CHEBI:29105"/>
    </cofactor>
</comment>
<evidence type="ECO:0000256" key="1">
    <source>
        <dbReference type="ARBA" id="ARBA00001947"/>
    </source>
</evidence>
<feature type="compositionally biased region" description="Basic residues" evidence="4">
    <location>
        <begin position="683"/>
        <end position="709"/>
    </location>
</feature>
<dbReference type="GO" id="GO:0006508">
    <property type="term" value="P:proteolysis"/>
    <property type="evidence" value="ECO:0007669"/>
    <property type="project" value="InterPro"/>
</dbReference>
<name>A0AAU9IPL9_9CILI</name>
<dbReference type="EMBL" id="CAJZBQ010000015">
    <property type="protein sequence ID" value="CAG9316427.1"/>
    <property type="molecule type" value="Genomic_DNA"/>
</dbReference>
<protein>
    <recommendedName>
        <fullName evidence="5">Peptidase M14 domain-containing protein</fullName>
    </recommendedName>
</protein>
<comment type="similarity">
    <text evidence="2 3">Belongs to the peptidase M14 family.</text>
</comment>
<accession>A0AAU9IPL9</accession>
<feature type="region of interest" description="Disordered" evidence="4">
    <location>
        <begin position="646"/>
        <end position="736"/>
    </location>
</feature>
<dbReference type="Gene3D" id="3.40.630.10">
    <property type="entry name" value="Zn peptidases"/>
    <property type="match status" value="1"/>
</dbReference>
<evidence type="ECO:0000313" key="7">
    <source>
        <dbReference type="Proteomes" id="UP001162131"/>
    </source>
</evidence>
<dbReference type="PANTHER" id="PTHR12756:SF11">
    <property type="entry name" value="CYTOSOLIC CARBOXYPEPTIDASE 1"/>
    <property type="match status" value="1"/>
</dbReference>
<dbReference type="InterPro" id="IPR040626">
    <property type="entry name" value="Pepdidase_M14_N"/>
</dbReference>
<feature type="region of interest" description="Disordered" evidence="4">
    <location>
        <begin position="752"/>
        <end position="789"/>
    </location>
</feature>
<dbReference type="Proteomes" id="UP001162131">
    <property type="component" value="Unassembled WGS sequence"/>
</dbReference>